<dbReference type="SUPFAM" id="SSF54928">
    <property type="entry name" value="RNA-binding domain, RBD"/>
    <property type="match status" value="4"/>
</dbReference>
<feature type="region of interest" description="Disordered" evidence="6">
    <location>
        <begin position="812"/>
        <end position="842"/>
    </location>
</feature>
<feature type="compositionally biased region" description="Acidic residues" evidence="6">
    <location>
        <begin position="610"/>
        <end position="625"/>
    </location>
</feature>
<dbReference type="InterPro" id="IPR051945">
    <property type="entry name" value="RRM_MRD1_RNA_proc_ribogen"/>
</dbReference>
<dbReference type="PANTHER" id="PTHR48039">
    <property type="entry name" value="RNA-BINDING MOTIF PROTEIN 14B"/>
    <property type="match status" value="1"/>
</dbReference>
<dbReference type="InterPro" id="IPR035979">
    <property type="entry name" value="RBD_domain_sf"/>
</dbReference>
<dbReference type="Gene3D" id="3.30.70.330">
    <property type="match status" value="6"/>
</dbReference>
<protein>
    <recommendedName>
        <fullName evidence="7">RRM domain-containing protein</fullName>
    </recommendedName>
</protein>
<dbReference type="AlphaFoldDB" id="A0AAW1UD20"/>
<dbReference type="PROSITE" id="PS50102">
    <property type="entry name" value="RRM"/>
    <property type="match status" value="6"/>
</dbReference>
<keyword evidence="9" id="KW-1185">Reference proteome</keyword>
<dbReference type="GO" id="GO:0003729">
    <property type="term" value="F:mRNA binding"/>
    <property type="evidence" value="ECO:0007669"/>
    <property type="project" value="TreeGrafter"/>
</dbReference>
<comment type="caution">
    <text evidence="8">The sequence shown here is derived from an EMBL/GenBank/DDBJ whole genome shotgun (WGS) entry which is preliminary data.</text>
</comment>
<keyword evidence="3 5" id="KW-0694">RNA-binding</keyword>
<comment type="subcellular location">
    <subcellularLocation>
        <location evidence="1">Nucleus</location>
    </subcellularLocation>
</comment>
<keyword evidence="2" id="KW-0677">Repeat</keyword>
<sequence length="842" mass="96011">MSRLIVKNLPKIVTEDRLNEIFSQHGVVTDIQLKYKNGKFREFAFIGYQNENEAIKAVESLNDTFISTRKIKVELCSLLGDPTKPQSWSKYSTDSTAYKKKHKLSKELEDDTEQITEGHSKISEVEERLERYKDDPLFEEFLEVHSKEAKAIKKIMSKSKLDVEIEKESQTAEQEERNDGIEEEKLANHDISDMEYMKLLMEKSARKKQTKEKKVKEKVNFFTVKLKGLPYNCKKKDLKQFFKPLKLQSIRIPPKIHGIAYVGFKDEKKFDKALFKDKSFISGHQISVMRYGMKNITDEVEKQDNTHQSRWVSQEESIKNEEEIAESGRIFLRNLAYTTTEDDLKPLFEKYGPLTELNLPIDRSSRKMKGFGTVTFLMPEHAVKAYSDLDGSIFQGRMLHLLPAKAKDSSDNNNLEESSNYKQKKASKLKSQSGMSHNWNALFLGHDAVAEVVADTFRTDKAAVVGPEAKGSAAVRLALGETQIVAQTKKYLEQEGVILDAFSTPNSKRSKTTILVKNLPSKTNVKEIRSIFEIYGIIGRIILPPSGITAIVEFVEASEARKAFTNLAYSKFKNMPLYLEWAPENSLQERTSVSHEEIEPSKPEVSENTDLNEEKEESDEEEPEPDTTIFVKNLNFKTTEAELKKHFTNCGKIHYASIATKKDKNNPSVTLSMGYGFVRFKTKDAADKALKSMQQTVLDGKSLELKRSERTLQSDVVIQKKTTKRSKQNGTKIVVRNVPFQAKDKELGELFSVFGTIKSLRMPKKLSGDTHRGFAFVDFVTTVDAKKAFEALSQSTHLYGRRLVLEWAEDDGKEKTGKRSAEHFHEDNSRNKKSKKSVLTVE</sequence>
<feature type="region of interest" description="Disordered" evidence="6">
    <location>
        <begin position="590"/>
        <end position="627"/>
    </location>
</feature>
<name>A0AAW1UD20_9CUCU</name>
<evidence type="ECO:0000259" key="7">
    <source>
        <dbReference type="PROSITE" id="PS50102"/>
    </source>
</evidence>
<reference evidence="8 9" key="1">
    <citation type="submission" date="2023-03" db="EMBL/GenBank/DDBJ databases">
        <title>Genome insight into feeding habits of ladybird beetles.</title>
        <authorList>
            <person name="Li H.-S."/>
            <person name="Huang Y.-H."/>
            <person name="Pang H."/>
        </authorList>
    </citation>
    <scope>NUCLEOTIDE SEQUENCE [LARGE SCALE GENOMIC DNA]</scope>
    <source>
        <strain evidence="8">SYSU_2023b</strain>
        <tissue evidence="8">Whole body</tissue>
    </source>
</reference>
<evidence type="ECO:0000256" key="3">
    <source>
        <dbReference type="ARBA" id="ARBA00022884"/>
    </source>
</evidence>
<proteinExistence type="predicted"/>
<dbReference type="Proteomes" id="UP001431783">
    <property type="component" value="Unassembled WGS sequence"/>
</dbReference>
<organism evidence="8 9">
    <name type="scientific">Henosepilachna vigintioctopunctata</name>
    <dbReference type="NCBI Taxonomy" id="420089"/>
    <lineage>
        <taxon>Eukaryota</taxon>
        <taxon>Metazoa</taxon>
        <taxon>Ecdysozoa</taxon>
        <taxon>Arthropoda</taxon>
        <taxon>Hexapoda</taxon>
        <taxon>Insecta</taxon>
        <taxon>Pterygota</taxon>
        <taxon>Neoptera</taxon>
        <taxon>Endopterygota</taxon>
        <taxon>Coleoptera</taxon>
        <taxon>Polyphaga</taxon>
        <taxon>Cucujiformia</taxon>
        <taxon>Coccinelloidea</taxon>
        <taxon>Coccinellidae</taxon>
        <taxon>Epilachninae</taxon>
        <taxon>Epilachnini</taxon>
        <taxon>Henosepilachna</taxon>
    </lineage>
</organism>
<feature type="compositionally biased region" description="Basic and acidic residues" evidence="6">
    <location>
        <begin position="592"/>
        <end position="605"/>
    </location>
</feature>
<feature type="domain" description="RRM" evidence="7">
    <location>
        <begin position="731"/>
        <end position="810"/>
    </location>
</feature>
<dbReference type="Pfam" id="PF00076">
    <property type="entry name" value="RRM_1"/>
    <property type="match status" value="6"/>
</dbReference>
<evidence type="ECO:0000256" key="2">
    <source>
        <dbReference type="ARBA" id="ARBA00022737"/>
    </source>
</evidence>
<evidence type="ECO:0000256" key="1">
    <source>
        <dbReference type="ARBA" id="ARBA00004123"/>
    </source>
</evidence>
<dbReference type="PANTHER" id="PTHR48039:SF5">
    <property type="entry name" value="RNA-BINDING PROTEIN 28"/>
    <property type="match status" value="1"/>
</dbReference>
<dbReference type="InterPro" id="IPR012677">
    <property type="entry name" value="Nucleotide-bd_a/b_plait_sf"/>
</dbReference>
<evidence type="ECO:0000256" key="6">
    <source>
        <dbReference type="SAM" id="MobiDB-lite"/>
    </source>
</evidence>
<dbReference type="InterPro" id="IPR034423">
    <property type="entry name" value="RBM19_RRM5"/>
</dbReference>
<dbReference type="FunFam" id="3.30.70.330:FF:000738">
    <property type="entry name" value="RNA-binding motif protein 19"/>
    <property type="match status" value="1"/>
</dbReference>
<keyword evidence="4" id="KW-0539">Nucleus</keyword>
<dbReference type="InterPro" id="IPR000504">
    <property type="entry name" value="RRM_dom"/>
</dbReference>
<feature type="domain" description="RRM" evidence="7">
    <location>
        <begin position="328"/>
        <end position="406"/>
    </location>
</feature>
<feature type="compositionally biased region" description="Basic and acidic residues" evidence="6">
    <location>
        <begin position="812"/>
        <end position="830"/>
    </location>
</feature>
<dbReference type="EMBL" id="JARQZJ010000040">
    <property type="protein sequence ID" value="KAK9877154.1"/>
    <property type="molecule type" value="Genomic_DNA"/>
</dbReference>
<feature type="domain" description="RRM" evidence="7">
    <location>
        <begin position="512"/>
        <end position="584"/>
    </location>
</feature>
<feature type="region of interest" description="Disordered" evidence="6">
    <location>
        <begin position="163"/>
        <end position="187"/>
    </location>
</feature>
<feature type="domain" description="RRM" evidence="7">
    <location>
        <begin position="627"/>
        <end position="710"/>
    </location>
</feature>
<evidence type="ECO:0000256" key="5">
    <source>
        <dbReference type="PROSITE-ProRule" id="PRU00176"/>
    </source>
</evidence>
<evidence type="ECO:0000313" key="9">
    <source>
        <dbReference type="Proteomes" id="UP001431783"/>
    </source>
</evidence>
<evidence type="ECO:0000313" key="8">
    <source>
        <dbReference type="EMBL" id="KAK9877154.1"/>
    </source>
</evidence>
<dbReference type="SMART" id="SM00360">
    <property type="entry name" value="RRM"/>
    <property type="match status" value="6"/>
</dbReference>
<dbReference type="GO" id="GO:0005730">
    <property type="term" value="C:nucleolus"/>
    <property type="evidence" value="ECO:0007669"/>
    <property type="project" value="TreeGrafter"/>
</dbReference>
<feature type="region of interest" description="Disordered" evidence="6">
    <location>
        <begin position="405"/>
        <end position="430"/>
    </location>
</feature>
<accession>A0AAW1UD20</accession>
<feature type="domain" description="RRM" evidence="7">
    <location>
        <begin position="2"/>
        <end position="78"/>
    </location>
</feature>
<feature type="domain" description="RRM" evidence="7">
    <location>
        <begin position="222"/>
        <end position="288"/>
    </location>
</feature>
<feature type="compositionally biased region" description="Low complexity" evidence="6">
    <location>
        <begin position="411"/>
        <end position="420"/>
    </location>
</feature>
<dbReference type="CDD" id="cd12318">
    <property type="entry name" value="RRM5_RBM19_like"/>
    <property type="match status" value="1"/>
</dbReference>
<evidence type="ECO:0000256" key="4">
    <source>
        <dbReference type="ARBA" id="ARBA00023242"/>
    </source>
</evidence>
<gene>
    <name evidence="8" type="ORF">WA026_016897</name>
</gene>